<dbReference type="HAMAP" id="MF_01925">
    <property type="entry name" value="P5C_reductase"/>
    <property type="match status" value="1"/>
</dbReference>
<dbReference type="SUPFAM" id="SSF48179">
    <property type="entry name" value="6-phosphogluconate dehydrogenase C-terminal domain-like"/>
    <property type="match status" value="1"/>
</dbReference>
<evidence type="ECO:0000256" key="2">
    <source>
        <dbReference type="HAMAP-Rule" id="MF_01925"/>
    </source>
</evidence>
<comment type="subcellular location">
    <subcellularLocation>
        <location evidence="2">Cytoplasm</location>
    </subcellularLocation>
</comment>
<comment type="catalytic activity">
    <reaction evidence="2">
        <text>L-proline + NADP(+) = (S)-1-pyrroline-5-carboxylate + NADPH + 2 H(+)</text>
        <dbReference type="Rhea" id="RHEA:14109"/>
        <dbReference type="ChEBI" id="CHEBI:15378"/>
        <dbReference type="ChEBI" id="CHEBI:17388"/>
        <dbReference type="ChEBI" id="CHEBI:57783"/>
        <dbReference type="ChEBI" id="CHEBI:58349"/>
        <dbReference type="ChEBI" id="CHEBI:60039"/>
        <dbReference type="EC" id="1.5.1.2"/>
    </reaction>
</comment>
<dbReference type="InterPro" id="IPR029036">
    <property type="entry name" value="P5CR_dimer"/>
</dbReference>
<dbReference type="Gene3D" id="1.10.3730.10">
    <property type="entry name" value="ProC C-terminal domain-like"/>
    <property type="match status" value="1"/>
</dbReference>
<name>A0A8J3B829_9BACI</name>
<keyword evidence="2" id="KW-0641">Proline biosynthesis</keyword>
<dbReference type="Proteomes" id="UP000637720">
    <property type="component" value="Unassembled WGS sequence"/>
</dbReference>
<dbReference type="InterPro" id="IPR000304">
    <property type="entry name" value="Pyrroline-COOH_reductase"/>
</dbReference>
<evidence type="ECO:0000259" key="5">
    <source>
        <dbReference type="Pfam" id="PF14748"/>
    </source>
</evidence>
<keyword evidence="2" id="KW-0963">Cytoplasm</keyword>
<dbReference type="InterPro" id="IPR053790">
    <property type="entry name" value="P5CR-like_CS"/>
</dbReference>
<dbReference type="Pfam" id="PF14748">
    <property type="entry name" value="P5CR_dimer"/>
    <property type="match status" value="1"/>
</dbReference>
<keyword evidence="2" id="KW-0560">Oxidoreductase</keyword>
<dbReference type="InterPro" id="IPR008927">
    <property type="entry name" value="6-PGluconate_DH-like_C_sf"/>
</dbReference>
<feature type="binding site" evidence="3">
    <location>
        <begin position="6"/>
        <end position="11"/>
    </location>
    <ligand>
        <name>NADP(+)</name>
        <dbReference type="ChEBI" id="CHEBI:58349"/>
    </ligand>
</feature>
<dbReference type="RefSeq" id="WP_188816749.1">
    <property type="nucleotide sequence ID" value="NZ_BMOF01000007.1"/>
</dbReference>
<gene>
    <name evidence="2 6" type="primary">proC</name>
    <name evidence="6" type="ORF">GCM10007043_05950</name>
</gene>
<reference evidence="6" key="1">
    <citation type="journal article" date="2014" name="Int. J. Syst. Evol. Microbiol.">
        <title>Complete genome sequence of Corynebacterium casei LMG S-19264T (=DSM 44701T), isolated from a smear-ripened cheese.</title>
        <authorList>
            <consortium name="US DOE Joint Genome Institute (JGI-PGF)"/>
            <person name="Walter F."/>
            <person name="Albersmeier A."/>
            <person name="Kalinowski J."/>
            <person name="Ruckert C."/>
        </authorList>
    </citation>
    <scope>NUCLEOTIDE SEQUENCE</scope>
    <source>
        <strain evidence="6">JCM 14719</strain>
    </source>
</reference>
<keyword evidence="2" id="KW-0028">Amino-acid biosynthesis</keyword>
<organism evidence="6 7">
    <name type="scientific">Calditerricola satsumensis</name>
    <dbReference type="NCBI Taxonomy" id="373054"/>
    <lineage>
        <taxon>Bacteria</taxon>
        <taxon>Bacillati</taxon>
        <taxon>Bacillota</taxon>
        <taxon>Bacilli</taxon>
        <taxon>Bacillales</taxon>
        <taxon>Bacillaceae</taxon>
        <taxon>Calditerricola</taxon>
    </lineage>
</organism>
<dbReference type="AlphaFoldDB" id="A0A8J3B829"/>
<dbReference type="GO" id="GO:0004735">
    <property type="term" value="F:pyrroline-5-carboxylate reductase activity"/>
    <property type="evidence" value="ECO:0007669"/>
    <property type="project" value="UniProtKB-UniRule"/>
</dbReference>
<evidence type="ECO:0000259" key="4">
    <source>
        <dbReference type="Pfam" id="PF03807"/>
    </source>
</evidence>
<comment type="caution">
    <text evidence="6">The sequence shown here is derived from an EMBL/GenBank/DDBJ whole genome shotgun (WGS) entry which is preliminary data.</text>
</comment>
<dbReference type="InterPro" id="IPR036291">
    <property type="entry name" value="NAD(P)-bd_dom_sf"/>
</dbReference>
<dbReference type="PROSITE" id="PS00521">
    <property type="entry name" value="P5CR"/>
    <property type="match status" value="1"/>
</dbReference>
<dbReference type="SUPFAM" id="SSF51735">
    <property type="entry name" value="NAD(P)-binding Rossmann-fold domains"/>
    <property type="match status" value="1"/>
</dbReference>
<keyword evidence="2 3" id="KW-0521">NADP</keyword>
<dbReference type="GO" id="GO:0055129">
    <property type="term" value="P:L-proline biosynthetic process"/>
    <property type="evidence" value="ECO:0007669"/>
    <property type="project" value="UniProtKB-UniRule"/>
</dbReference>
<comment type="catalytic activity">
    <reaction evidence="2">
        <text>L-proline + NAD(+) = (S)-1-pyrroline-5-carboxylate + NADH + 2 H(+)</text>
        <dbReference type="Rhea" id="RHEA:14105"/>
        <dbReference type="ChEBI" id="CHEBI:15378"/>
        <dbReference type="ChEBI" id="CHEBI:17388"/>
        <dbReference type="ChEBI" id="CHEBI:57540"/>
        <dbReference type="ChEBI" id="CHEBI:57945"/>
        <dbReference type="ChEBI" id="CHEBI:60039"/>
        <dbReference type="EC" id="1.5.1.2"/>
    </reaction>
</comment>
<feature type="domain" description="Pyrroline-5-carboxylate reductase dimerisation" evidence="5">
    <location>
        <begin position="161"/>
        <end position="259"/>
    </location>
</feature>
<evidence type="ECO:0000313" key="6">
    <source>
        <dbReference type="EMBL" id="GGJ94955.1"/>
    </source>
</evidence>
<dbReference type="UniPathway" id="UPA00098">
    <property type="reaction ID" value="UER00361"/>
</dbReference>
<dbReference type="PANTHER" id="PTHR11645:SF51">
    <property type="entry name" value="COME OPERON PROTEIN 4"/>
    <property type="match status" value="1"/>
</dbReference>
<dbReference type="GO" id="GO:0005737">
    <property type="term" value="C:cytoplasm"/>
    <property type="evidence" value="ECO:0007669"/>
    <property type="project" value="UniProtKB-SubCell"/>
</dbReference>
<evidence type="ECO:0000313" key="7">
    <source>
        <dbReference type="Proteomes" id="UP000637720"/>
    </source>
</evidence>
<dbReference type="NCBIfam" id="NF005814">
    <property type="entry name" value="PRK07680.1"/>
    <property type="match status" value="1"/>
</dbReference>
<accession>A0A8J3B829</accession>
<comment type="similarity">
    <text evidence="1 2">Belongs to the pyrroline-5-carboxylate reductase family.</text>
</comment>
<dbReference type="EMBL" id="BMOF01000007">
    <property type="protein sequence ID" value="GGJ94955.1"/>
    <property type="molecule type" value="Genomic_DNA"/>
</dbReference>
<comment type="pathway">
    <text evidence="2">Amino-acid biosynthesis; L-proline biosynthesis; L-proline from L-glutamate 5-semialdehyde: step 1/1.</text>
</comment>
<evidence type="ECO:0000256" key="3">
    <source>
        <dbReference type="PIRSR" id="PIRSR000193-1"/>
    </source>
</evidence>
<proteinExistence type="inferred from homology"/>
<dbReference type="Gene3D" id="3.40.50.720">
    <property type="entry name" value="NAD(P)-binding Rossmann-like Domain"/>
    <property type="match status" value="1"/>
</dbReference>
<keyword evidence="7" id="KW-1185">Reference proteome</keyword>
<comment type="function">
    <text evidence="2">Catalyzes the reduction of 1-pyrroline-5-carboxylate (PCA) to L-proline.</text>
</comment>
<dbReference type="PIRSF" id="PIRSF000193">
    <property type="entry name" value="Pyrrol-5-carb_rd"/>
    <property type="match status" value="1"/>
</dbReference>
<evidence type="ECO:0000256" key="1">
    <source>
        <dbReference type="ARBA" id="ARBA00005525"/>
    </source>
</evidence>
<protein>
    <recommendedName>
        <fullName evidence="2">Pyrroline-5-carboxylate reductase</fullName>
        <shortName evidence="2">P5C reductase</shortName>
        <shortName evidence="2">P5CR</shortName>
        <ecNumber evidence="2">1.5.1.2</ecNumber>
    </recommendedName>
    <alternativeName>
        <fullName evidence="2">PCA reductase</fullName>
    </alternativeName>
</protein>
<dbReference type="InterPro" id="IPR028939">
    <property type="entry name" value="P5C_Rdtase_cat_N"/>
</dbReference>
<sequence>MNVGFIGTGSMGSLLVQAFLASGSLRPEQVWVTNRTPAKAHALSERFPGLRVTPNAEQVADACDRVFLCVKPLEYRDVLARIANRLRPEQWLISITSPVSVADLEALLAAKVVKVIPSITNGALSGALLVVRGSRFSDAEHRELLGWLRAIGRPVEIDERWTRIASDLSSCGPAFLSYLLQEMAEAAVRETGLPKALATELVTEMAIGFGRLLASGAFTLEGLRQRVCVPGGVTGAGLAVLETETHGTFDRLYRRMRQKFAEDVEAVRKDFRRLSPSPSDSESSS</sequence>
<dbReference type="EC" id="1.5.1.2" evidence="2"/>
<dbReference type="Pfam" id="PF03807">
    <property type="entry name" value="F420_oxidored"/>
    <property type="match status" value="1"/>
</dbReference>
<dbReference type="PANTHER" id="PTHR11645">
    <property type="entry name" value="PYRROLINE-5-CARBOXYLATE REDUCTASE"/>
    <property type="match status" value="1"/>
</dbReference>
<reference evidence="6" key="2">
    <citation type="submission" date="2020-09" db="EMBL/GenBank/DDBJ databases">
        <authorList>
            <person name="Sun Q."/>
            <person name="Ohkuma M."/>
        </authorList>
    </citation>
    <scope>NUCLEOTIDE SEQUENCE</scope>
    <source>
        <strain evidence="6">JCM 14719</strain>
    </source>
</reference>
<feature type="domain" description="Pyrroline-5-carboxylate reductase catalytic N-terminal" evidence="4">
    <location>
        <begin position="3"/>
        <end position="97"/>
    </location>
</feature>